<sequence>MRMATLLKIRTMKFLLNILFIASLTFVFIGCNETKERKGLNQIEENVLNRTPNKSDSIFKKALSLMKEDKKTEAANAIDKGIVALQKEGVDLKGLYHLNLEMAIDELKKISAALKKGTSISPEMAKEFIADAEINIAH</sequence>
<dbReference type="Proteomes" id="UP000356253">
    <property type="component" value="Unassembled WGS sequence"/>
</dbReference>
<evidence type="ECO:0000313" key="1">
    <source>
        <dbReference type="EMBL" id="VVV00692.1"/>
    </source>
</evidence>
<comment type="caution">
    <text evidence="1">The sequence shown here is derived from an EMBL/GenBank/DDBJ whole genome shotgun (WGS) entry which is preliminary data.</text>
</comment>
<keyword evidence="2" id="KW-1185">Reference proteome</keyword>
<protein>
    <submittedName>
        <fullName evidence="1">Uncharacterized protein</fullName>
    </submittedName>
</protein>
<proteinExistence type="predicted"/>
<accession>A0AC61Y896</accession>
<evidence type="ECO:0000313" key="2">
    <source>
        <dbReference type="Proteomes" id="UP000356253"/>
    </source>
</evidence>
<dbReference type="EMBL" id="CABVMM010000007">
    <property type="protein sequence ID" value="VVV00692.1"/>
    <property type="molecule type" value="Genomic_DNA"/>
</dbReference>
<organism evidence="1 2">
    <name type="scientific">Mesonia oceanica</name>
    <dbReference type="NCBI Taxonomy" id="2687242"/>
    <lineage>
        <taxon>Bacteria</taxon>
        <taxon>Pseudomonadati</taxon>
        <taxon>Bacteroidota</taxon>
        <taxon>Flavobacteriia</taxon>
        <taxon>Flavobacteriales</taxon>
        <taxon>Flavobacteriaceae</taxon>
        <taxon>Mesonia</taxon>
    </lineage>
</organism>
<reference evidence="1" key="1">
    <citation type="submission" date="2019-09" db="EMBL/GenBank/DDBJ databases">
        <authorList>
            <person name="Rodrigo-Torres L."/>
            <person name="Arahal R. D."/>
            <person name="Lucena T."/>
        </authorList>
    </citation>
    <scope>NUCLEOTIDE SEQUENCE</scope>
    <source>
        <strain evidence="1">ISS653</strain>
    </source>
</reference>
<name>A0AC61Y896_9FLAO</name>
<gene>
    <name evidence="1" type="ORF">FVB9532_01966</name>
</gene>